<dbReference type="InterPro" id="IPR027417">
    <property type="entry name" value="P-loop_NTPase"/>
</dbReference>
<dbReference type="Proteomes" id="UP000640052">
    <property type="component" value="Unassembled WGS sequence"/>
</dbReference>
<evidence type="ECO:0000313" key="7">
    <source>
        <dbReference type="EMBL" id="GIH21692.1"/>
    </source>
</evidence>
<dbReference type="Pfam" id="PF00486">
    <property type="entry name" value="Trans_reg_C"/>
    <property type="match status" value="1"/>
</dbReference>
<dbReference type="PRINTS" id="PR00364">
    <property type="entry name" value="DISEASERSIST"/>
</dbReference>
<protein>
    <recommendedName>
        <fullName evidence="6">OmpR/PhoB-type domain-containing protein</fullName>
    </recommendedName>
</protein>
<comment type="caution">
    <text evidence="7">The sequence shown here is derived from an EMBL/GenBank/DDBJ whole genome shotgun (WGS) entry which is preliminary data.</text>
</comment>
<dbReference type="Gene3D" id="3.40.50.300">
    <property type="entry name" value="P-loop containing nucleotide triphosphate hydrolases"/>
    <property type="match status" value="1"/>
</dbReference>
<dbReference type="InterPro" id="IPR011990">
    <property type="entry name" value="TPR-like_helical_dom_sf"/>
</dbReference>
<dbReference type="InterPro" id="IPR016032">
    <property type="entry name" value="Sig_transdc_resp-reg_C-effctor"/>
</dbReference>
<dbReference type="AlphaFoldDB" id="A0A919UL24"/>
<dbReference type="GO" id="GO:0043531">
    <property type="term" value="F:ADP binding"/>
    <property type="evidence" value="ECO:0007669"/>
    <property type="project" value="InterPro"/>
</dbReference>
<dbReference type="CDD" id="cd15831">
    <property type="entry name" value="BTAD"/>
    <property type="match status" value="1"/>
</dbReference>
<dbReference type="InterPro" id="IPR051677">
    <property type="entry name" value="AfsR-DnrI-RedD_regulator"/>
</dbReference>
<dbReference type="PROSITE" id="PS51755">
    <property type="entry name" value="OMPR_PHOB"/>
    <property type="match status" value="1"/>
</dbReference>
<dbReference type="GO" id="GO:0006355">
    <property type="term" value="P:regulation of DNA-templated transcription"/>
    <property type="evidence" value="ECO:0007669"/>
    <property type="project" value="InterPro"/>
</dbReference>
<dbReference type="SMART" id="SM00862">
    <property type="entry name" value="Trans_reg_C"/>
    <property type="match status" value="1"/>
</dbReference>
<evidence type="ECO:0000256" key="4">
    <source>
        <dbReference type="ARBA" id="ARBA00023163"/>
    </source>
</evidence>
<reference evidence="7" key="1">
    <citation type="submission" date="2021-01" db="EMBL/GenBank/DDBJ databases">
        <title>Whole genome shotgun sequence of Acrocarpospora phusangensis NBRC 108782.</title>
        <authorList>
            <person name="Komaki H."/>
            <person name="Tamura T."/>
        </authorList>
    </citation>
    <scope>NUCLEOTIDE SEQUENCE</scope>
    <source>
        <strain evidence="7">NBRC 108782</strain>
    </source>
</reference>
<dbReference type="Pfam" id="PF03704">
    <property type="entry name" value="BTAD"/>
    <property type="match status" value="1"/>
</dbReference>
<evidence type="ECO:0000313" key="8">
    <source>
        <dbReference type="Proteomes" id="UP000640052"/>
    </source>
</evidence>
<dbReference type="GO" id="GO:0003677">
    <property type="term" value="F:DNA binding"/>
    <property type="evidence" value="ECO:0007669"/>
    <property type="project" value="UniProtKB-UniRule"/>
</dbReference>
<proteinExistence type="inferred from homology"/>
<comment type="similarity">
    <text evidence="1">Belongs to the AfsR/DnrI/RedD regulatory family.</text>
</comment>
<dbReference type="Gene3D" id="1.10.10.10">
    <property type="entry name" value="Winged helix-like DNA-binding domain superfamily/Winged helix DNA-binding domain"/>
    <property type="match status" value="1"/>
</dbReference>
<name>A0A919UL24_9ACTN</name>
<dbReference type="Gene3D" id="1.25.40.10">
    <property type="entry name" value="Tetratricopeptide repeat domain"/>
    <property type="match status" value="1"/>
</dbReference>
<dbReference type="InterPro" id="IPR001867">
    <property type="entry name" value="OmpR/PhoB-type_DNA-bd"/>
</dbReference>
<keyword evidence="2" id="KW-0805">Transcription regulation</keyword>
<dbReference type="GO" id="GO:0000160">
    <property type="term" value="P:phosphorelay signal transduction system"/>
    <property type="evidence" value="ECO:0007669"/>
    <property type="project" value="InterPro"/>
</dbReference>
<keyword evidence="8" id="KW-1185">Reference proteome</keyword>
<dbReference type="PANTHER" id="PTHR35807:SF1">
    <property type="entry name" value="TRANSCRIPTIONAL REGULATOR REDD"/>
    <property type="match status" value="1"/>
</dbReference>
<sequence>MEFRILGPPQVVIGHGVVPLIGRQRAVLAALLVNPHQVVSLEYLVDVLWEDRPPLTARRQVQNCVSAVRRAIGDALTREPVIVADRGTYRIRPADGALDAQVFADRVAGAVRLARDRPAAAAHGLRSALRLWRGPALAGLAGRIMAAAAARLEEDRLAALERCLDLELALGPPGALVGELTELVAANPLRERLAGQLMLALHRCGRQADALHAYQRLRRALNGELGLDPGAPLQELHAAILRDDPELGGAHNRPAWTPAPPMPAQLPADVAGFAGRAGLLDHLDRLLTSDSLAARIFVVSGTAGVGKTAFAVHWAHRIARRFPDGQLFVNLRGFDPSGSPLEPAEAVRGFLDALGVPAQHGHQDRFSLYRSLLAGRRMLVVLDNARDAAQVRPLLPGAREGLVIVTSRGQLSGLVARESAHPIPLDLLTEAEARDLLARRLGSDRVAAEPDAVGEIVARCERLPLALAIMAARAASHPGFPLAAFADEVRGIRSDLSTLGSGDPATDVRAGFSWSYLSLSQPAARLFRLLARHPGPDFDAASVAALACVPEHQARTLLGELAQVRLVEQPAPGRYGFHDLLRAYAEELARAFPDRGCALTS</sequence>
<feature type="DNA-binding region" description="OmpR/PhoB-type" evidence="5">
    <location>
        <begin position="1"/>
        <end position="93"/>
    </location>
</feature>
<dbReference type="EMBL" id="BOOA01000001">
    <property type="protein sequence ID" value="GIH21692.1"/>
    <property type="molecule type" value="Genomic_DNA"/>
</dbReference>
<dbReference type="SMART" id="SM01043">
    <property type="entry name" value="BTAD"/>
    <property type="match status" value="1"/>
</dbReference>
<evidence type="ECO:0000256" key="5">
    <source>
        <dbReference type="PROSITE-ProRule" id="PRU01091"/>
    </source>
</evidence>
<organism evidence="7 8">
    <name type="scientific">Acrocarpospora phusangensis</name>
    <dbReference type="NCBI Taxonomy" id="1070424"/>
    <lineage>
        <taxon>Bacteria</taxon>
        <taxon>Bacillati</taxon>
        <taxon>Actinomycetota</taxon>
        <taxon>Actinomycetes</taxon>
        <taxon>Streptosporangiales</taxon>
        <taxon>Streptosporangiaceae</taxon>
        <taxon>Acrocarpospora</taxon>
    </lineage>
</organism>
<evidence type="ECO:0000256" key="1">
    <source>
        <dbReference type="ARBA" id="ARBA00005820"/>
    </source>
</evidence>
<dbReference type="SUPFAM" id="SSF46894">
    <property type="entry name" value="C-terminal effector domain of the bipartite response regulators"/>
    <property type="match status" value="1"/>
</dbReference>
<dbReference type="SUPFAM" id="SSF52540">
    <property type="entry name" value="P-loop containing nucleoside triphosphate hydrolases"/>
    <property type="match status" value="1"/>
</dbReference>
<dbReference type="InterPro" id="IPR036388">
    <property type="entry name" value="WH-like_DNA-bd_sf"/>
</dbReference>
<feature type="domain" description="OmpR/PhoB-type" evidence="6">
    <location>
        <begin position="1"/>
        <end position="93"/>
    </location>
</feature>
<dbReference type="RefSeq" id="WP_204038576.1">
    <property type="nucleotide sequence ID" value="NZ_BOOA01000001.1"/>
</dbReference>
<keyword evidence="4" id="KW-0804">Transcription</keyword>
<dbReference type="PANTHER" id="PTHR35807">
    <property type="entry name" value="TRANSCRIPTIONAL REGULATOR REDD-RELATED"/>
    <property type="match status" value="1"/>
</dbReference>
<evidence type="ECO:0000256" key="3">
    <source>
        <dbReference type="ARBA" id="ARBA00023125"/>
    </source>
</evidence>
<accession>A0A919UL24</accession>
<dbReference type="InterPro" id="IPR005158">
    <property type="entry name" value="BTAD"/>
</dbReference>
<evidence type="ECO:0000259" key="6">
    <source>
        <dbReference type="PROSITE" id="PS51755"/>
    </source>
</evidence>
<dbReference type="SUPFAM" id="SSF48452">
    <property type="entry name" value="TPR-like"/>
    <property type="match status" value="1"/>
</dbReference>
<evidence type="ECO:0000256" key="2">
    <source>
        <dbReference type="ARBA" id="ARBA00023015"/>
    </source>
</evidence>
<keyword evidence="3 5" id="KW-0238">DNA-binding</keyword>
<gene>
    <name evidence="7" type="ORF">Aph01nite_00020</name>
</gene>